<proteinExistence type="predicted"/>
<keyword evidence="3" id="KW-1185">Reference proteome</keyword>
<organism evidence="2 3">
    <name type="scientific">Kitasatospora xanthocidica</name>
    <dbReference type="NCBI Taxonomy" id="83382"/>
    <lineage>
        <taxon>Bacteria</taxon>
        <taxon>Bacillati</taxon>
        <taxon>Actinomycetota</taxon>
        <taxon>Actinomycetes</taxon>
        <taxon>Kitasatosporales</taxon>
        <taxon>Streptomycetaceae</taxon>
        <taxon>Kitasatospora</taxon>
    </lineage>
</organism>
<dbReference type="EMBL" id="QVIG01000001">
    <property type="protein sequence ID" value="RGD57597.1"/>
    <property type="molecule type" value="Genomic_DNA"/>
</dbReference>
<evidence type="ECO:0000259" key="1">
    <source>
        <dbReference type="Pfam" id="PF24401"/>
    </source>
</evidence>
<dbReference type="PRINTS" id="PR00775">
    <property type="entry name" value="HEATSHOCK90"/>
</dbReference>
<comment type="caution">
    <text evidence="2">The sequence shown here is derived from an EMBL/GenBank/DDBJ whole genome shotgun (WGS) entry which is preliminary data.</text>
</comment>
<dbReference type="Pfam" id="PF24401">
    <property type="entry name" value="iHD-CE"/>
    <property type="match status" value="1"/>
</dbReference>
<protein>
    <recommendedName>
        <fullName evidence="1">iHD-CE domain-containing protein</fullName>
    </recommendedName>
</protein>
<dbReference type="InterPro" id="IPR036890">
    <property type="entry name" value="HATPase_C_sf"/>
</dbReference>
<evidence type="ECO:0000313" key="2">
    <source>
        <dbReference type="EMBL" id="RGD57597.1"/>
    </source>
</evidence>
<dbReference type="Gene3D" id="3.30.565.10">
    <property type="entry name" value="Histidine kinase-like ATPase, C-terminal domain"/>
    <property type="match status" value="1"/>
</dbReference>
<dbReference type="InterPro" id="IPR020575">
    <property type="entry name" value="Hsp90_N"/>
</dbReference>
<dbReference type="Proteomes" id="UP000263377">
    <property type="component" value="Unassembled WGS sequence"/>
</dbReference>
<accession>A0A372ZQR1</accession>
<dbReference type="AlphaFoldDB" id="A0A372ZQR1"/>
<evidence type="ECO:0000313" key="3">
    <source>
        <dbReference type="Proteomes" id="UP000263377"/>
    </source>
</evidence>
<name>A0A372ZQR1_9ACTN</name>
<sequence length="764" mass="83641">MTTTMGDAEIRNIVDGGTFHGPVIQGGTVHFHLDGRPPHAGGTPEIDPWTAAATASAIWDHVPAARETTIVRAHTLAVVGALAAVRDRAEAALGDDPWQDPVMAVRFAERVEWLLGEPEADGPFELYPAEAALLVLLPFIYRANQLLATAQFAAAVTPARLESTAEEGPERLSFEAYAADYGMLRDRTQLRPESAAPIRWWLFHRWLLRRGALADPADVARLLDTMGEQARPLGEILDTSRITHLLHGIRRGPDVANAEFLEQLPADDRVRGPGHQRVRDRRLVLLLALAFSTCLDVTALPDVVVEHLGIPHPVDLGQLRETVERAAWGGDPALPVLRADCHHEAVIEGLRAYTTRADEVLHAVARAGRERITCAMPALPARLSADQVRPAAGVFDGWAGFRMDERRVRELLMGVQLYKDRDLAVRELYQNALDACRYRRARTEYLHRTEPASYHYEGRITFEQGFDRDGRGYVECRDNGIGMGEAELRGVFSQAGARFAEQAEFRLERAAWERLDPPVELFPNSRFGIGVLSYFMLTDELTVTTCRMGPTGSPGPVLDVSIHGPGHLFRIVERAPKGEECGTTVRLHLRESAASWSCVDVLERLLGVAEFDTAAVHGDRRADWPTGVVQVRKQPERERFGFDAHGVRAAWADAPKGVQVTWTEHGGALLVDGLVVQPNVRGGVLSTEDAGLSGVVVNLTGPYAPAQLSADRIQVLDDVSSTLLDLLSPAAEALAAADQPLPNYAWVCRLTGTSPQLADLLGPV</sequence>
<dbReference type="SUPFAM" id="SSF55874">
    <property type="entry name" value="ATPase domain of HSP90 chaperone/DNA topoisomerase II/histidine kinase"/>
    <property type="match status" value="1"/>
</dbReference>
<feature type="domain" description="iHD-CE" evidence="1">
    <location>
        <begin position="49"/>
        <end position="391"/>
    </location>
</feature>
<reference evidence="2 3" key="1">
    <citation type="submission" date="2018-08" db="EMBL/GenBank/DDBJ databases">
        <title>Diversity &amp; Physiological Properties of Lignin-Decomposing Actinobacteria from Soil.</title>
        <authorList>
            <person name="Roh S.G."/>
            <person name="Kim S.B."/>
        </authorList>
    </citation>
    <scope>NUCLEOTIDE SEQUENCE [LARGE SCALE GENOMIC DNA]</scope>
    <source>
        <strain evidence="2 3">MMS17-GH009</strain>
    </source>
</reference>
<gene>
    <name evidence="2" type="ORF">DR950_07165</name>
</gene>
<dbReference type="InterPro" id="IPR056506">
    <property type="entry name" value="iHD-CE"/>
</dbReference>